<reference evidence="3" key="1">
    <citation type="journal article" date="2019" name="Int. J. Syst. Evol. Microbiol.">
        <title>The Global Catalogue of Microorganisms (GCM) 10K type strain sequencing project: providing services to taxonomists for standard genome sequencing and annotation.</title>
        <authorList>
            <consortium name="The Broad Institute Genomics Platform"/>
            <consortium name="The Broad Institute Genome Sequencing Center for Infectious Disease"/>
            <person name="Wu L."/>
            <person name="Ma J."/>
        </authorList>
    </citation>
    <scope>NUCLEOTIDE SEQUENCE [LARGE SCALE GENOMIC DNA]</scope>
    <source>
        <strain evidence="3">JCM 18283</strain>
    </source>
</reference>
<dbReference type="Gene3D" id="1.10.10.10">
    <property type="entry name" value="Winged helix-like DNA-binding domain superfamily/Winged helix DNA-binding domain"/>
    <property type="match status" value="1"/>
</dbReference>
<sequence>MQIIEMKQDIFQAIADPTRRAILTLLAVQALTPNVMAEKFDMSRQAVSKHIKVLQECDLVKPEHQGREIYYHFNAKKMQEFDHWLAQFRQNWQAQFNQLDKLLSTIKEEK</sequence>
<proteinExistence type="predicted"/>
<dbReference type="EMBL" id="BAABJI010000001">
    <property type="protein sequence ID" value="GAA4908678.1"/>
    <property type="molecule type" value="Genomic_DNA"/>
</dbReference>
<organism evidence="2 3">
    <name type="scientific">Mucilaginibacter defluvii</name>
    <dbReference type="NCBI Taxonomy" id="1196019"/>
    <lineage>
        <taxon>Bacteria</taxon>
        <taxon>Pseudomonadati</taxon>
        <taxon>Bacteroidota</taxon>
        <taxon>Sphingobacteriia</taxon>
        <taxon>Sphingobacteriales</taxon>
        <taxon>Sphingobacteriaceae</taxon>
        <taxon>Mucilaginibacter</taxon>
    </lineage>
</organism>
<name>A0ABP9FTZ0_9SPHI</name>
<dbReference type="PRINTS" id="PR00778">
    <property type="entry name" value="HTHARSR"/>
</dbReference>
<dbReference type="PANTHER" id="PTHR38600">
    <property type="entry name" value="TRANSCRIPTIONAL REGULATORY PROTEIN"/>
    <property type="match status" value="1"/>
</dbReference>
<dbReference type="CDD" id="cd00090">
    <property type="entry name" value="HTH_ARSR"/>
    <property type="match status" value="1"/>
</dbReference>
<dbReference type="SMART" id="SM00418">
    <property type="entry name" value="HTH_ARSR"/>
    <property type="match status" value="1"/>
</dbReference>
<protein>
    <submittedName>
        <fullName evidence="2">Metalloregulator ArsR/SmtB family transcription factor</fullName>
    </submittedName>
</protein>
<dbReference type="InterPro" id="IPR001845">
    <property type="entry name" value="HTH_ArsR_DNA-bd_dom"/>
</dbReference>
<dbReference type="Pfam" id="PF12840">
    <property type="entry name" value="HTH_20"/>
    <property type="match status" value="1"/>
</dbReference>
<feature type="domain" description="HTH arsR-type" evidence="1">
    <location>
        <begin position="1"/>
        <end position="93"/>
    </location>
</feature>
<dbReference type="Proteomes" id="UP001501436">
    <property type="component" value="Unassembled WGS sequence"/>
</dbReference>
<dbReference type="InterPro" id="IPR036388">
    <property type="entry name" value="WH-like_DNA-bd_sf"/>
</dbReference>
<comment type="caution">
    <text evidence="2">The sequence shown here is derived from an EMBL/GenBank/DDBJ whole genome shotgun (WGS) entry which is preliminary data.</text>
</comment>
<gene>
    <name evidence="2" type="ORF">GCM10023313_09540</name>
</gene>
<dbReference type="InterPro" id="IPR011991">
    <property type="entry name" value="ArsR-like_HTH"/>
</dbReference>
<dbReference type="InterPro" id="IPR036390">
    <property type="entry name" value="WH_DNA-bd_sf"/>
</dbReference>
<dbReference type="NCBIfam" id="NF033788">
    <property type="entry name" value="HTH_metalloreg"/>
    <property type="match status" value="1"/>
</dbReference>
<evidence type="ECO:0000313" key="3">
    <source>
        <dbReference type="Proteomes" id="UP001501436"/>
    </source>
</evidence>
<keyword evidence="3" id="KW-1185">Reference proteome</keyword>
<dbReference type="PANTHER" id="PTHR38600:SF2">
    <property type="entry name" value="SLL0088 PROTEIN"/>
    <property type="match status" value="1"/>
</dbReference>
<evidence type="ECO:0000313" key="2">
    <source>
        <dbReference type="EMBL" id="GAA4908678.1"/>
    </source>
</evidence>
<evidence type="ECO:0000259" key="1">
    <source>
        <dbReference type="PROSITE" id="PS50987"/>
    </source>
</evidence>
<dbReference type="PROSITE" id="PS50987">
    <property type="entry name" value="HTH_ARSR_2"/>
    <property type="match status" value="1"/>
</dbReference>
<accession>A0ABP9FTZ0</accession>
<dbReference type="SUPFAM" id="SSF46785">
    <property type="entry name" value="Winged helix' DNA-binding domain"/>
    <property type="match status" value="1"/>
</dbReference>